<dbReference type="GO" id="GO:0047617">
    <property type="term" value="F:fatty acyl-CoA hydrolase activity"/>
    <property type="evidence" value="ECO:0007669"/>
    <property type="project" value="TreeGrafter"/>
</dbReference>
<keyword evidence="4" id="KW-1185">Reference proteome</keyword>
<evidence type="ECO:0000313" key="3">
    <source>
        <dbReference type="EMBL" id="MBB6098803.1"/>
    </source>
</evidence>
<dbReference type="EC" id="3.1.2.-" evidence="3"/>
<dbReference type="Gene3D" id="3.10.129.10">
    <property type="entry name" value="Hotdog Thioesterase"/>
    <property type="match status" value="1"/>
</dbReference>
<evidence type="ECO:0000313" key="4">
    <source>
        <dbReference type="Proteomes" id="UP000569951"/>
    </source>
</evidence>
<dbReference type="RefSeq" id="WP_183987555.1">
    <property type="nucleotide sequence ID" value="NZ_JACHHG010000007.1"/>
</dbReference>
<comment type="caution">
    <text evidence="3">The sequence shown here is derived from an EMBL/GenBank/DDBJ whole genome shotgun (WGS) entry which is preliminary data.</text>
</comment>
<dbReference type="Pfam" id="PF13279">
    <property type="entry name" value="4HBT_2"/>
    <property type="match status" value="1"/>
</dbReference>
<keyword evidence="2 3" id="KW-0378">Hydrolase</keyword>
<dbReference type="PANTHER" id="PTHR31793">
    <property type="entry name" value="4-HYDROXYBENZOYL-COA THIOESTERASE FAMILY MEMBER"/>
    <property type="match status" value="1"/>
</dbReference>
<dbReference type="EMBL" id="JACHHG010000007">
    <property type="protein sequence ID" value="MBB6098803.1"/>
    <property type="molecule type" value="Genomic_DNA"/>
</dbReference>
<sequence length="132" mass="14702">MSLQHFVTDIQVRFGDTDMLGHINNAAYVQYLELARVAHLGEIVRRGGPRLNMVLASLKVDFRREIKLGQRVQVELEVTRLGTSSFDYAYRVLADGELCAEASSVQVCVDPSSMRPLPLSGELRALLMPVLT</sequence>
<dbReference type="PANTHER" id="PTHR31793:SF27">
    <property type="entry name" value="NOVEL THIOESTERASE SUPERFAMILY DOMAIN AND SAPOSIN A-TYPE DOMAIN CONTAINING PROTEIN (0610012H03RIK)"/>
    <property type="match status" value="1"/>
</dbReference>
<name>A0A841I0R4_9DEIO</name>
<dbReference type="InterPro" id="IPR029069">
    <property type="entry name" value="HotDog_dom_sf"/>
</dbReference>
<organism evidence="3 4">
    <name type="scientific">Deinobacterium chartae</name>
    <dbReference type="NCBI Taxonomy" id="521158"/>
    <lineage>
        <taxon>Bacteria</taxon>
        <taxon>Thermotogati</taxon>
        <taxon>Deinococcota</taxon>
        <taxon>Deinococci</taxon>
        <taxon>Deinococcales</taxon>
        <taxon>Deinococcaceae</taxon>
        <taxon>Deinobacterium</taxon>
    </lineage>
</organism>
<reference evidence="3 4" key="1">
    <citation type="submission" date="2020-08" db="EMBL/GenBank/DDBJ databases">
        <title>Genomic Encyclopedia of Type Strains, Phase IV (KMG-IV): sequencing the most valuable type-strain genomes for metagenomic binning, comparative biology and taxonomic classification.</title>
        <authorList>
            <person name="Goeker M."/>
        </authorList>
    </citation>
    <scope>NUCLEOTIDE SEQUENCE [LARGE SCALE GENOMIC DNA]</scope>
    <source>
        <strain evidence="3 4">DSM 21458</strain>
    </source>
</reference>
<dbReference type="Proteomes" id="UP000569951">
    <property type="component" value="Unassembled WGS sequence"/>
</dbReference>
<accession>A0A841I0R4</accession>
<protein>
    <submittedName>
        <fullName evidence="3">Acyl-CoA thioester hydrolase</fullName>
        <ecNumber evidence="3">3.1.2.-</ecNumber>
    </submittedName>
</protein>
<dbReference type="CDD" id="cd00586">
    <property type="entry name" value="4HBT"/>
    <property type="match status" value="1"/>
</dbReference>
<comment type="similarity">
    <text evidence="1">Belongs to the 4-hydroxybenzoyl-CoA thioesterase family.</text>
</comment>
<dbReference type="InterPro" id="IPR050563">
    <property type="entry name" value="4-hydroxybenzoyl-CoA_TE"/>
</dbReference>
<dbReference type="AlphaFoldDB" id="A0A841I0R4"/>
<dbReference type="SUPFAM" id="SSF54637">
    <property type="entry name" value="Thioesterase/thiol ester dehydrase-isomerase"/>
    <property type="match status" value="1"/>
</dbReference>
<evidence type="ECO:0000256" key="1">
    <source>
        <dbReference type="ARBA" id="ARBA00005953"/>
    </source>
</evidence>
<proteinExistence type="inferred from homology"/>
<gene>
    <name evidence="3" type="ORF">HNR42_002238</name>
</gene>
<evidence type="ECO:0000256" key="2">
    <source>
        <dbReference type="ARBA" id="ARBA00022801"/>
    </source>
</evidence>